<evidence type="ECO:0000313" key="5">
    <source>
        <dbReference type="EMBL" id="CAD9660291.1"/>
    </source>
</evidence>
<dbReference type="EMBL" id="HBHJ01000606">
    <property type="protein sequence ID" value="CAD9660291.1"/>
    <property type="molecule type" value="Transcribed_RNA"/>
</dbReference>
<comment type="similarity">
    <text evidence="2">Belongs to the COMM domain-containing protein 5 family.</text>
</comment>
<organism evidence="5">
    <name type="scientific">Rhizochromulina marina</name>
    <dbReference type="NCBI Taxonomy" id="1034831"/>
    <lineage>
        <taxon>Eukaryota</taxon>
        <taxon>Sar</taxon>
        <taxon>Stramenopiles</taxon>
        <taxon>Ochrophyta</taxon>
        <taxon>Dictyochophyceae</taxon>
        <taxon>Rhizochromulinales</taxon>
        <taxon>Rhizochromulina</taxon>
    </lineage>
</organism>
<dbReference type="PANTHER" id="PTHR15666:SF1">
    <property type="entry name" value="COMM DOMAIN-CONTAINING PROTEIN 5"/>
    <property type="match status" value="1"/>
</dbReference>
<name>A0A7S2R5K4_9STRA</name>
<accession>A0A7S2R5K4</accession>
<dbReference type="AlphaFoldDB" id="A0A7S2R5K4"/>
<reference evidence="5" key="1">
    <citation type="submission" date="2021-01" db="EMBL/GenBank/DDBJ databases">
        <authorList>
            <person name="Corre E."/>
            <person name="Pelletier E."/>
            <person name="Niang G."/>
            <person name="Scheremetjew M."/>
            <person name="Finn R."/>
            <person name="Kale V."/>
            <person name="Holt S."/>
            <person name="Cochrane G."/>
            <person name="Meng A."/>
            <person name="Brown T."/>
            <person name="Cohen L."/>
        </authorList>
    </citation>
    <scope>NUCLEOTIDE SEQUENCE</scope>
    <source>
        <strain evidence="5">CCMP1243</strain>
    </source>
</reference>
<evidence type="ECO:0000259" key="4">
    <source>
        <dbReference type="PROSITE" id="PS51269"/>
    </source>
</evidence>
<evidence type="ECO:0000256" key="3">
    <source>
        <dbReference type="SAM" id="MobiDB-lite"/>
    </source>
</evidence>
<dbReference type="Pfam" id="PF07258">
    <property type="entry name" value="COMM_domain"/>
    <property type="match status" value="1"/>
</dbReference>
<dbReference type="PANTHER" id="PTHR15666">
    <property type="entry name" value="COMM DOMAIN CONTAINING PROTEIN 5"/>
    <property type="match status" value="1"/>
</dbReference>
<dbReference type="InterPro" id="IPR017920">
    <property type="entry name" value="COMM"/>
</dbReference>
<evidence type="ECO:0000256" key="2">
    <source>
        <dbReference type="ARBA" id="ARBA00093452"/>
    </source>
</evidence>
<feature type="compositionally biased region" description="Polar residues" evidence="3">
    <location>
        <begin position="18"/>
        <end position="28"/>
    </location>
</feature>
<dbReference type="GO" id="GO:0005634">
    <property type="term" value="C:nucleus"/>
    <property type="evidence" value="ECO:0007669"/>
    <property type="project" value="TreeGrafter"/>
</dbReference>
<proteinExistence type="inferred from homology"/>
<feature type="region of interest" description="Disordered" evidence="3">
    <location>
        <begin position="1"/>
        <end position="28"/>
    </location>
</feature>
<dbReference type="InterPro" id="IPR037357">
    <property type="entry name" value="COMMD5"/>
</dbReference>
<feature type="domain" description="COMM" evidence="4">
    <location>
        <begin position="154"/>
        <end position="218"/>
    </location>
</feature>
<dbReference type="PROSITE" id="PS51269">
    <property type="entry name" value="COMM"/>
    <property type="match status" value="1"/>
</dbReference>
<protein>
    <recommendedName>
        <fullName evidence="1">COMM domain-containing protein 5</fullName>
    </recommendedName>
</protein>
<gene>
    <name evidence="5" type="ORF">RMAR1173_LOCUS402</name>
</gene>
<evidence type="ECO:0000256" key="1">
    <source>
        <dbReference type="ARBA" id="ARBA00016556"/>
    </source>
</evidence>
<sequence length="243" mass="27204">MSSAGARWRKPTGKAGSGASSKTVPPGLDTSTFFSPSIPAAVKDAVRLMHKVDEAVTMELVSACAQTLQHPDVGFSRQLSARLGEDPELAPLFTGLYMIMSTAVRHRTKASVVEEDLRSMNIPNTIVGRIGTTLRTHRSGLEDMHIQNRVRFPRLEGLHWRVDVTISSSSLLRVFRPSILMRMRLSNGNFKTFEVSVEQFHQLRYNVAKVLRDMQELERHPIMRIALEADKKKFEEDANSSSS</sequence>